<dbReference type="InterPro" id="IPR007492">
    <property type="entry name" value="LytTR_DNA-bd_dom"/>
</dbReference>
<evidence type="ECO:0000313" key="6">
    <source>
        <dbReference type="EMBL" id="CUO54890.1"/>
    </source>
</evidence>
<feature type="modified residue" description="4-aspartylphosphate" evidence="3">
    <location>
        <position position="59"/>
    </location>
</feature>
<dbReference type="PROSITE" id="PS50930">
    <property type="entry name" value="HTH_LYTTR"/>
    <property type="match status" value="1"/>
</dbReference>
<dbReference type="EMBL" id="CYZV01000030">
    <property type="protein sequence ID" value="CUO54890.1"/>
    <property type="molecule type" value="Genomic_DNA"/>
</dbReference>
<evidence type="ECO:0000256" key="2">
    <source>
        <dbReference type="ARBA" id="ARBA00024867"/>
    </source>
</evidence>
<gene>
    <name evidence="6" type="primary">lytR_1</name>
    <name evidence="6" type="ORF">ERS852470_02665</name>
</gene>
<comment type="function">
    <text evidence="2">May play the central regulatory role in sporulation. It may be an element of the effector pathway responsible for the activation of sporulation genes in response to nutritional stress. Spo0A may act in concert with spo0H (a sigma factor) to control the expression of some genes that are critical to the sporulation process.</text>
</comment>
<dbReference type="Pfam" id="PF00072">
    <property type="entry name" value="Response_reg"/>
    <property type="match status" value="1"/>
</dbReference>
<dbReference type="PANTHER" id="PTHR37299:SF1">
    <property type="entry name" value="STAGE 0 SPORULATION PROTEIN A HOMOLOG"/>
    <property type="match status" value="1"/>
</dbReference>
<dbReference type="InterPro" id="IPR011006">
    <property type="entry name" value="CheY-like_superfamily"/>
</dbReference>
<dbReference type="SMART" id="SM00448">
    <property type="entry name" value="REC"/>
    <property type="match status" value="1"/>
</dbReference>
<evidence type="ECO:0000259" key="5">
    <source>
        <dbReference type="PROSITE" id="PS50930"/>
    </source>
</evidence>
<evidence type="ECO:0000313" key="7">
    <source>
        <dbReference type="Proteomes" id="UP000095558"/>
    </source>
</evidence>
<dbReference type="SUPFAM" id="SSF52172">
    <property type="entry name" value="CheY-like"/>
    <property type="match status" value="1"/>
</dbReference>
<dbReference type="Gene3D" id="2.40.50.1020">
    <property type="entry name" value="LytTr DNA-binding domain"/>
    <property type="match status" value="1"/>
</dbReference>
<dbReference type="GO" id="GO:0003677">
    <property type="term" value="F:DNA binding"/>
    <property type="evidence" value="ECO:0007669"/>
    <property type="project" value="InterPro"/>
</dbReference>
<proteinExistence type="predicted"/>
<dbReference type="InterPro" id="IPR001789">
    <property type="entry name" value="Sig_transdc_resp-reg_receiver"/>
</dbReference>
<sequence length="236" mass="28030">MFKIAICEDDKYQIDINKLLINKWAEKKEISLIIRSFLSAEEFIIKNESIIEYDCIIIDVGLKKINGIELAKIIRENNKDVSIIFISGLEQYISYGYDFEAIHYLLKPVNEEKFLVCLDKAWKKKCSYKKEKDIITIKRFGDIINLKFDDIAYCESYQHYIEINTKDSKVIVKKKISDLEKELDGNLFIRTHRSYIVNISYTKEIKKNSIILKNNIEIPISKMKKNKVKEFYFKYF</sequence>
<dbReference type="RefSeq" id="WP_055277328.1">
    <property type="nucleotide sequence ID" value="NZ_CYZV01000030.1"/>
</dbReference>
<organism evidence="6 7">
    <name type="scientific">Clostridium disporicum</name>
    <dbReference type="NCBI Taxonomy" id="84024"/>
    <lineage>
        <taxon>Bacteria</taxon>
        <taxon>Bacillati</taxon>
        <taxon>Bacillota</taxon>
        <taxon>Clostridia</taxon>
        <taxon>Eubacteriales</taxon>
        <taxon>Clostridiaceae</taxon>
        <taxon>Clostridium</taxon>
    </lineage>
</organism>
<evidence type="ECO:0000256" key="1">
    <source>
        <dbReference type="ARBA" id="ARBA00018672"/>
    </source>
</evidence>
<dbReference type="SMART" id="SM00850">
    <property type="entry name" value="LytTR"/>
    <property type="match status" value="1"/>
</dbReference>
<dbReference type="Gene3D" id="3.40.50.2300">
    <property type="match status" value="1"/>
</dbReference>
<dbReference type="PROSITE" id="PS50110">
    <property type="entry name" value="RESPONSE_REGULATORY"/>
    <property type="match status" value="1"/>
</dbReference>
<dbReference type="AlphaFoldDB" id="A0A174G217"/>
<name>A0A174G217_9CLOT</name>
<evidence type="ECO:0000259" key="4">
    <source>
        <dbReference type="PROSITE" id="PS50110"/>
    </source>
</evidence>
<accession>A0A174G217</accession>
<dbReference type="Proteomes" id="UP000095558">
    <property type="component" value="Unassembled WGS sequence"/>
</dbReference>
<dbReference type="GO" id="GO:0000156">
    <property type="term" value="F:phosphorelay response regulator activity"/>
    <property type="evidence" value="ECO:0007669"/>
    <property type="project" value="InterPro"/>
</dbReference>
<reference evidence="6 7" key="1">
    <citation type="submission" date="2015-09" db="EMBL/GenBank/DDBJ databases">
        <authorList>
            <consortium name="Pathogen Informatics"/>
        </authorList>
    </citation>
    <scope>NUCLEOTIDE SEQUENCE [LARGE SCALE GENOMIC DNA]</scope>
    <source>
        <strain evidence="6 7">2789STDY5834855</strain>
    </source>
</reference>
<feature type="domain" description="Response regulatory" evidence="4">
    <location>
        <begin position="3"/>
        <end position="122"/>
    </location>
</feature>
<keyword evidence="3" id="KW-0597">Phosphoprotein</keyword>
<protein>
    <recommendedName>
        <fullName evidence="1">Stage 0 sporulation protein A homolog</fullName>
    </recommendedName>
</protein>
<dbReference type="InterPro" id="IPR046947">
    <property type="entry name" value="LytR-like"/>
</dbReference>
<dbReference type="Pfam" id="PF04397">
    <property type="entry name" value="LytTR"/>
    <property type="match status" value="1"/>
</dbReference>
<feature type="domain" description="HTH LytTR-type" evidence="5">
    <location>
        <begin position="135"/>
        <end position="234"/>
    </location>
</feature>
<evidence type="ECO:0000256" key="3">
    <source>
        <dbReference type="PROSITE-ProRule" id="PRU00169"/>
    </source>
</evidence>
<dbReference type="PANTHER" id="PTHR37299">
    <property type="entry name" value="TRANSCRIPTIONAL REGULATOR-RELATED"/>
    <property type="match status" value="1"/>
</dbReference>